<evidence type="ECO:0000256" key="1">
    <source>
        <dbReference type="SAM" id="Phobius"/>
    </source>
</evidence>
<feature type="transmembrane region" description="Helical" evidence="1">
    <location>
        <begin position="133"/>
        <end position="151"/>
    </location>
</feature>
<feature type="transmembrane region" description="Helical" evidence="1">
    <location>
        <begin position="158"/>
        <end position="176"/>
    </location>
</feature>
<dbReference type="InterPro" id="IPR037185">
    <property type="entry name" value="EmrE-like"/>
</dbReference>
<evidence type="ECO:0000313" key="3">
    <source>
        <dbReference type="EMBL" id="TPG23641.1"/>
    </source>
</evidence>
<feature type="transmembrane region" description="Helical" evidence="1">
    <location>
        <begin position="111"/>
        <end position="127"/>
    </location>
</feature>
<dbReference type="GO" id="GO:0016020">
    <property type="term" value="C:membrane"/>
    <property type="evidence" value="ECO:0007669"/>
    <property type="project" value="InterPro"/>
</dbReference>
<organism evidence="3 4">
    <name type="scientific">Variovorax guangxiensis</name>
    <dbReference type="NCBI Taxonomy" id="1775474"/>
    <lineage>
        <taxon>Bacteria</taxon>
        <taxon>Pseudomonadati</taxon>
        <taxon>Pseudomonadota</taxon>
        <taxon>Betaproteobacteria</taxon>
        <taxon>Burkholderiales</taxon>
        <taxon>Comamonadaceae</taxon>
        <taxon>Variovorax</taxon>
    </lineage>
</organism>
<dbReference type="PANTHER" id="PTHR22911:SF103">
    <property type="entry name" value="BLR2811 PROTEIN"/>
    <property type="match status" value="1"/>
</dbReference>
<keyword evidence="1" id="KW-0812">Transmembrane</keyword>
<gene>
    <name evidence="3" type="ORF">EAH82_19815</name>
</gene>
<feature type="domain" description="EamA" evidence="2">
    <location>
        <begin position="43"/>
        <end position="175"/>
    </location>
</feature>
<evidence type="ECO:0000259" key="2">
    <source>
        <dbReference type="Pfam" id="PF00892"/>
    </source>
</evidence>
<sequence length="331" mass="36023">MVAWHPDARLGTARRPNPVSALPESSAHGALGGRDVRSDRVLAGIGMVILAVACFSTLDATAKMSIAAVPILMGVWFRYAFQAVATTAVLLPRHGVALLRTAHPKFHVLRGALLLLTSVLAFLSLRYMPLPEFTAIVLMGPLVVTLLAATFLKERVSFLRWLLVAGGFAGTLVILRPRGDDFGWSILLPVAMVMSNAWFQVLTSKLARTENPLTLHFYTGWVGALIASLALPFVWQALPSWHWWALLFVMGFMGTVGHFMLILAFQRAPASTLTPYLYAQIGFAMLGGWLMFSHVPDRVSLLGIGLIAACGAAGAWLTVRERRVPIEPVES</sequence>
<feature type="transmembrane region" description="Helical" evidence="1">
    <location>
        <begin position="301"/>
        <end position="319"/>
    </location>
</feature>
<evidence type="ECO:0000313" key="4">
    <source>
        <dbReference type="Proteomes" id="UP000319212"/>
    </source>
</evidence>
<feature type="transmembrane region" description="Helical" evidence="1">
    <location>
        <begin position="182"/>
        <end position="203"/>
    </location>
</feature>
<dbReference type="SUPFAM" id="SSF103481">
    <property type="entry name" value="Multidrug resistance efflux transporter EmrE"/>
    <property type="match status" value="2"/>
</dbReference>
<dbReference type="Proteomes" id="UP000319212">
    <property type="component" value="Unassembled WGS sequence"/>
</dbReference>
<accession>A0A502DHQ4</accession>
<feature type="transmembrane region" description="Helical" evidence="1">
    <location>
        <begin position="215"/>
        <end position="235"/>
    </location>
</feature>
<reference evidence="3 4" key="1">
    <citation type="journal article" date="2019" name="Environ. Microbiol.">
        <title>Species interactions and distinct microbial communities in high Arctic permafrost affected cryosols are associated with the CH4 and CO2 gas fluxes.</title>
        <authorList>
            <person name="Altshuler I."/>
            <person name="Hamel J."/>
            <person name="Turney S."/>
            <person name="Magnuson E."/>
            <person name="Levesque R."/>
            <person name="Greer C."/>
            <person name="Whyte L.G."/>
        </authorList>
    </citation>
    <scope>NUCLEOTIDE SEQUENCE [LARGE SCALE GENOMIC DNA]</scope>
    <source>
        <strain evidence="3 4">S06.C</strain>
    </source>
</reference>
<feature type="transmembrane region" description="Helical" evidence="1">
    <location>
        <begin position="241"/>
        <end position="264"/>
    </location>
</feature>
<feature type="domain" description="EamA" evidence="2">
    <location>
        <begin position="184"/>
        <end position="308"/>
    </location>
</feature>
<dbReference type="PANTHER" id="PTHR22911">
    <property type="entry name" value="ACYL-MALONYL CONDENSING ENZYME-RELATED"/>
    <property type="match status" value="1"/>
</dbReference>
<feature type="transmembrane region" description="Helical" evidence="1">
    <location>
        <begin position="64"/>
        <end position="91"/>
    </location>
</feature>
<proteinExistence type="predicted"/>
<feature type="transmembrane region" description="Helical" evidence="1">
    <location>
        <begin position="41"/>
        <end position="58"/>
    </location>
</feature>
<dbReference type="AlphaFoldDB" id="A0A502DHQ4"/>
<dbReference type="InterPro" id="IPR000620">
    <property type="entry name" value="EamA_dom"/>
</dbReference>
<keyword evidence="1" id="KW-0472">Membrane</keyword>
<dbReference type="EMBL" id="RCZI01000008">
    <property type="protein sequence ID" value="TPG23641.1"/>
    <property type="molecule type" value="Genomic_DNA"/>
</dbReference>
<keyword evidence="1" id="KW-1133">Transmembrane helix</keyword>
<name>A0A502DHQ4_9BURK</name>
<feature type="transmembrane region" description="Helical" evidence="1">
    <location>
        <begin position="276"/>
        <end position="295"/>
    </location>
</feature>
<comment type="caution">
    <text evidence="3">The sequence shown here is derived from an EMBL/GenBank/DDBJ whole genome shotgun (WGS) entry which is preliminary data.</text>
</comment>
<protein>
    <submittedName>
        <fullName evidence="3">DMT family transporter</fullName>
    </submittedName>
</protein>
<dbReference type="Pfam" id="PF00892">
    <property type="entry name" value="EamA"/>
    <property type="match status" value="2"/>
</dbReference>
<dbReference type="OrthoDB" id="8584557at2"/>